<sequence length="289" mass="32736">MKIINLTAIFSLVGIFGIACTSTDSTDETITEKTTRTIESKDSLIPEIPDSLIQFDASVSAEKRKEIMAKISKKYLMGKFDPAKDERFSKIPAPYAQKEMFMRIEALESFKKMHAAAKEAGISLLIISATRPFDVQKSIWEAKWTGMRKVDGKMLSKEVKDPKGRAVKILRWSSMPSTSRHHWGTDVDINNLEPDYFSRGQGLKEYEWLVANAAQFGFCQVYSEMGENRPYGYQEEKWHWSYLPISKDLTNAYAQKISDQDIGGFLGSESAPMIEVVKKYVLGINPDCL</sequence>
<dbReference type="InterPro" id="IPR052179">
    <property type="entry name" value="DD-CPase-like"/>
</dbReference>
<dbReference type="AlphaFoldDB" id="A0A6S6ULY0"/>
<evidence type="ECO:0000259" key="2">
    <source>
        <dbReference type="Pfam" id="PF02557"/>
    </source>
</evidence>
<evidence type="ECO:0000256" key="1">
    <source>
        <dbReference type="SAM" id="SignalP"/>
    </source>
</evidence>
<keyword evidence="3" id="KW-0121">Carboxypeptidase</keyword>
<reference evidence="3" key="1">
    <citation type="submission" date="2020-01" db="EMBL/GenBank/DDBJ databases">
        <authorList>
            <person name="Meier V. D."/>
            <person name="Meier V D."/>
        </authorList>
    </citation>
    <scope>NUCLEOTIDE SEQUENCE</scope>
    <source>
        <strain evidence="3">HLG_WM_MAG_10</strain>
    </source>
</reference>
<evidence type="ECO:0000313" key="3">
    <source>
        <dbReference type="EMBL" id="CAA6828913.1"/>
    </source>
</evidence>
<proteinExistence type="predicted"/>
<dbReference type="Gene3D" id="3.30.1380.10">
    <property type="match status" value="1"/>
</dbReference>
<keyword evidence="3" id="KW-0378">Hydrolase</keyword>
<dbReference type="GO" id="GO:0004180">
    <property type="term" value="F:carboxypeptidase activity"/>
    <property type="evidence" value="ECO:0007669"/>
    <property type="project" value="UniProtKB-KW"/>
</dbReference>
<dbReference type="PROSITE" id="PS51257">
    <property type="entry name" value="PROKAR_LIPOPROTEIN"/>
    <property type="match status" value="1"/>
</dbReference>
<gene>
    <name evidence="3" type="ORF">HELGO_WM56605</name>
</gene>
<feature type="domain" description="D-alanyl-D-alanine carboxypeptidase-like core" evidence="2">
    <location>
        <begin position="102"/>
        <end position="244"/>
    </location>
</feature>
<dbReference type="InterPro" id="IPR003709">
    <property type="entry name" value="VanY-like_core_dom"/>
</dbReference>
<dbReference type="CDD" id="cd14847">
    <property type="entry name" value="DD-carboxypeptidase_like"/>
    <property type="match status" value="1"/>
</dbReference>
<dbReference type="Pfam" id="PF02557">
    <property type="entry name" value="VanY"/>
    <property type="match status" value="1"/>
</dbReference>
<dbReference type="PANTHER" id="PTHR34385:SF1">
    <property type="entry name" value="PEPTIDOGLYCAN L-ALANYL-D-GLUTAMATE ENDOPEPTIDASE CWLK"/>
    <property type="match status" value="1"/>
</dbReference>
<accession>A0A6S6ULY0</accession>
<feature type="chain" id="PRO_5027907806" evidence="1">
    <location>
        <begin position="22"/>
        <end position="289"/>
    </location>
</feature>
<dbReference type="GO" id="GO:0006508">
    <property type="term" value="P:proteolysis"/>
    <property type="evidence" value="ECO:0007669"/>
    <property type="project" value="InterPro"/>
</dbReference>
<organism evidence="3">
    <name type="scientific">uncultured Aureispira sp</name>
    <dbReference type="NCBI Taxonomy" id="1331704"/>
    <lineage>
        <taxon>Bacteria</taxon>
        <taxon>Pseudomonadati</taxon>
        <taxon>Bacteroidota</taxon>
        <taxon>Saprospiria</taxon>
        <taxon>Saprospirales</taxon>
        <taxon>Saprospiraceae</taxon>
        <taxon>Aureispira</taxon>
        <taxon>environmental samples</taxon>
    </lineage>
</organism>
<dbReference type="SUPFAM" id="SSF55166">
    <property type="entry name" value="Hedgehog/DD-peptidase"/>
    <property type="match status" value="1"/>
</dbReference>
<keyword evidence="1" id="KW-0732">Signal</keyword>
<dbReference type="PANTHER" id="PTHR34385">
    <property type="entry name" value="D-ALANYL-D-ALANINE CARBOXYPEPTIDASE"/>
    <property type="match status" value="1"/>
</dbReference>
<dbReference type="EMBL" id="CACVAQ010000447">
    <property type="protein sequence ID" value="CAA6828913.1"/>
    <property type="molecule type" value="Genomic_DNA"/>
</dbReference>
<keyword evidence="3" id="KW-0645">Protease</keyword>
<protein>
    <submittedName>
        <fullName evidence="3">D-alanyl-D-alanine carboxypeptidase</fullName>
    </submittedName>
</protein>
<feature type="signal peptide" evidence="1">
    <location>
        <begin position="1"/>
        <end position="21"/>
    </location>
</feature>
<name>A0A6S6ULY0_9BACT</name>
<dbReference type="InterPro" id="IPR009045">
    <property type="entry name" value="Zn_M74/Hedgehog-like"/>
</dbReference>